<feature type="region of interest" description="Disordered" evidence="1">
    <location>
        <begin position="222"/>
        <end position="248"/>
    </location>
</feature>
<evidence type="ECO:0000313" key="2">
    <source>
        <dbReference type="EMBL" id="WSB11301.1"/>
    </source>
</evidence>
<name>A0ABZ1F526_9ACTN</name>
<sequence>MDDVAQAGSHSAAGQMTGYLYQCELALLELAERSWEDISIEVRMEVLDDVEFLYAETKDPFVLLQSKHREKSGQLSETGKDFWRSVASWIDALTVLGCLSSGTVPLLRLVTTQVAAEGTFLSQLRRGPGRSAERALAGMERVARAGEPRSTAEDCKKFLGLTSAQRRRLVEAIEIHDVSPLMSDLDSKLARMLGIRPGQDAGAILNEIKGWWYGMADGHPPGAEPQISNVRQSGSNPPGPWSAAADNAKFRKAPAEAGAFAFPQVRDQSRN</sequence>
<protein>
    <recommendedName>
        <fullName evidence="4">DUF4297 domain-containing protein</fullName>
    </recommendedName>
</protein>
<dbReference type="Proteomes" id="UP001356428">
    <property type="component" value="Chromosome"/>
</dbReference>
<dbReference type="EMBL" id="CP109083">
    <property type="protein sequence ID" value="WSB11301.1"/>
    <property type="molecule type" value="Genomic_DNA"/>
</dbReference>
<feature type="compositionally biased region" description="Polar residues" evidence="1">
    <location>
        <begin position="226"/>
        <end position="236"/>
    </location>
</feature>
<evidence type="ECO:0000256" key="1">
    <source>
        <dbReference type="SAM" id="MobiDB-lite"/>
    </source>
</evidence>
<accession>A0ABZ1F526</accession>
<evidence type="ECO:0008006" key="4">
    <source>
        <dbReference type="Google" id="ProtNLM"/>
    </source>
</evidence>
<reference evidence="2 3" key="1">
    <citation type="submission" date="2022-10" db="EMBL/GenBank/DDBJ databases">
        <title>The complete genomes of actinobacterial strains from the NBC collection.</title>
        <authorList>
            <person name="Joergensen T.S."/>
            <person name="Alvarez Arevalo M."/>
            <person name="Sterndorff E.B."/>
            <person name="Faurdal D."/>
            <person name="Vuksanovic O."/>
            <person name="Mourched A.-S."/>
            <person name="Charusanti P."/>
            <person name="Shaw S."/>
            <person name="Blin K."/>
            <person name="Weber T."/>
        </authorList>
    </citation>
    <scope>NUCLEOTIDE SEQUENCE [LARGE SCALE GENOMIC DNA]</scope>
    <source>
        <strain evidence="2 3">NBC 01792</strain>
    </source>
</reference>
<keyword evidence="3" id="KW-1185">Reference proteome</keyword>
<proteinExistence type="predicted"/>
<gene>
    <name evidence="2" type="ORF">OG849_30640</name>
</gene>
<dbReference type="RefSeq" id="WP_326702726.1">
    <property type="nucleotide sequence ID" value="NZ_CP108861.1"/>
</dbReference>
<organism evidence="2 3">
    <name type="scientific">Streptomyces cyaneofuscatus</name>
    <dbReference type="NCBI Taxonomy" id="66883"/>
    <lineage>
        <taxon>Bacteria</taxon>
        <taxon>Bacillati</taxon>
        <taxon>Actinomycetota</taxon>
        <taxon>Actinomycetes</taxon>
        <taxon>Kitasatosporales</taxon>
        <taxon>Streptomycetaceae</taxon>
        <taxon>Streptomyces</taxon>
    </lineage>
</organism>
<evidence type="ECO:0000313" key="3">
    <source>
        <dbReference type="Proteomes" id="UP001356428"/>
    </source>
</evidence>